<reference evidence="3 4" key="1">
    <citation type="submission" date="2015-05" db="EMBL/GenBank/DDBJ databases">
        <title>Genome sequencing and analysis of members of genus Stenotrophomonas.</title>
        <authorList>
            <person name="Patil P.P."/>
            <person name="Midha S."/>
            <person name="Patil P.B."/>
        </authorList>
    </citation>
    <scope>NUCLEOTIDE SEQUENCE [LARGE SCALE GENOMIC DNA]</scope>
    <source>
        <strain evidence="3 4">DSM 18929</strain>
    </source>
</reference>
<dbReference type="GO" id="GO:0004519">
    <property type="term" value="F:endonuclease activity"/>
    <property type="evidence" value="ECO:0007669"/>
    <property type="project" value="UniProtKB-KW"/>
</dbReference>
<feature type="chain" id="PRO_5006393911" evidence="1">
    <location>
        <begin position="23"/>
        <end position="398"/>
    </location>
</feature>
<dbReference type="PATRIC" id="fig|405444.3.peg.1557"/>
<dbReference type="InterPro" id="IPR005135">
    <property type="entry name" value="Endo/exonuclease/phosphatase"/>
</dbReference>
<keyword evidence="3" id="KW-0255">Endonuclease</keyword>
<dbReference type="SUPFAM" id="SSF56219">
    <property type="entry name" value="DNase I-like"/>
    <property type="match status" value="1"/>
</dbReference>
<sequence length="398" mass="43513">MRIPTLLLPMTLLLAACTTTTAADNTPSTTQLRLATYNTSLYSDDAGGLIRELQGDSAHARKIAAVLQQTRPDLVLLNEFDFDDAHRAADLFQQRYLEVAQPGGGEPLHYAYRYLAPVNTGVPSGLDLDNNGTVGGKGRERGNDAWGYGLHPGQYGMLVLSRFPIDEKAVRSFQLLRWSTLPGALRPVDPSTGKPFWPDAVWSQLRLSSKSHWDVPVNTPLGTVHVLASHPTPPVFDGKEKRNAARNHDELRLWKDYLDGGDKPWLCDDQGRCGGLAADARFVIVGDLNNDPVDGDGRHDAILELLEHPRVLRYPTPTSKGAEEAGLAYAEKGITRRGAPQHATGDFGPRSGTMRLDYVLPSTGLSYIGSGVFWPANESPEAKIADGSDHHLVWVDVR</sequence>
<dbReference type="OrthoDB" id="292013at2"/>
<dbReference type="AlphaFoldDB" id="A0A0R0CC00"/>
<organism evidence="3 4">
    <name type="scientific">Stenotrophomonas humi</name>
    <dbReference type="NCBI Taxonomy" id="405444"/>
    <lineage>
        <taxon>Bacteria</taxon>
        <taxon>Pseudomonadati</taxon>
        <taxon>Pseudomonadota</taxon>
        <taxon>Gammaproteobacteria</taxon>
        <taxon>Lysobacterales</taxon>
        <taxon>Lysobacteraceae</taxon>
        <taxon>Stenotrophomonas</taxon>
    </lineage>
</organism>
<dbReference type="InterPro" id="IPR036691">
    <property type="entry name" value="Endo/exonu/phosph_ase_sf"/>
</dbReference>
<evidence type="ECO:0000259" key="2">
    <source>
        <dbReference type="Pfam" id="PF03372"/>
    </source>
</evidence>
<dbReference type="PROSITE" id="PS51257">
    <property type="entry name" value="PROKAR_LIPOPROTEIN"/>
    <property type="match status" value="1"/>
</dbReference>
<evidence type="ECO:0000313" key="3">
    <source>
        <dbReference type="EMBL" id="KRG63460.1"/>
    </source>
</evidence>
<proteinExistence type="predicted"/>
<keyword evidence="4" id="KW-1185">Reference proteome</keyword>
<dbReference type="RefSeq" id="WP_057634548.1">
    <property type="nucleotide sequence ID" value="NZ_LDJI01000022.1"/>
</dbReference>
<evidence type="ECO:0000313" key="4">
    <source>
        <dbReference type="Proteomes" id="UP000050864"/>
    </source>
</evidence>
<dbReference type="Proteomes" id="UP000050864">
    <property type="component" value="Unassembled WGS sequence"/>
</dbReference>
<keyword evidence="1" id="KW-0732">Signal</keyword>
<feature type="domain" description="Endonuclease/exonuclease/phosphatase" evidence="2">
    <location>
        <begin position="50"/>
        <end position="390"/>
    </location>
</feature>
<gene>
    <name evidence="3" type="ORF">ABB26_12325</name>
</gene>
<evidence type="ECO:0000256" key="1">
    <source>
        <dbReference type="SAM" id="SignalP"/>
    </source>
</evidence>
<protein>
    <submittedName>
        <fullName evidence="3">Endonuclease</fullName>
    </submittedName>
</protein>
<accession>A0A0R0CC00</accession>
<name>A0A0R0CC00_9GAMM</name>
<dbReference type="STRING" id="405444.ABB26_12325"/>
<keyword evidence="3" id="KW-0378">Hydrolase</keyword>
<keyword evidence="3" id="KW-0540">Nuclease</keyword>
<dbReference type="Pfam" id="PF03372">
    <property type="entry name" value="Exo_endo_phos"/>
    <property type="match status" value="1"/>
</dbReference>
<dbReference type="EMBL" id="LDJI01000022">
    <property type="protein sequence ID" value="KRG63460.1"/>
    <property type="molecule type" value="Genomic_DNA"/>
</dbReference>
<dbReference type="Gene3D" id="3.60.10.10">
    <property type="entry name" value="Endonuclease/exonuclease/phosphatase"/>
    <property type="match status" value="1"/>
</dbReference>
<comment type="caution">
    <text evidence="3">The sequence shown here is derived from an EMBL/GenBank/DDBJ whole genome shotgun (WGS) entry which is preliminary data.</text>
</comment>
<feature type="signal peptide" evidence="1">
    <location>
        <begin position="1"/>
        <end position="22"/>
    </location>
</feature>